<keyword evidence="3" id="KW-1185">Reference proteome</keyword>
<name>A0ABU6RK83_9FABA</name>
<proteinExistence type="predicted"/>
<gene>
    <name evidence="2" type="ORF">PIB30_058076</name>
</gene>
<dbReference type="SMART" id="SM00255">
    <property type="entry name" value="TIR"/>
    <property type="match status" value="1"/>
</dbReference>
<evidence type="ECO:0000313" key="2">
    <source>
        <dbReference type="EMBL" id="MED6124339.1"/>
    </source>
</evidence>
<dbReference type="Gene3D" id="3.40.50.300">
    <property type="entry name" value="P-loop containing nucleotide triphosphate hydrolases"/>
    <property type="match status" value="1"/>
</dbReference>
<comment type="caution">
    <text evidence="2">The sequence shown here is derived from an EMBL/GenBank/DDBJ whole genome shotgun (WGS) entry which is preliminary data.</text>
</comment>
<accession>A0ABU6RK83</accession>
<feature type="domain" description="TIR" evidence="1">
    <location>
        <begin position="1"/>
        <end position="134"/>
    </location>
</feature>
<evidence type="ECO:0000259" key="1">
    <source>
        <dbReference type="PROSITE" id="PS50104"/>
    </source>
</evidence>
<dbReference type="Gene3D" id="3.40.50.10140">
    <property type="entry name" value="Toll/interleukin-1 receptor homology (TIR) domain"/>
    <property type="match status" value="1"/>
</dbReference>
<dbReference type="InterPro" id="IPR002182">
    <property type="entry name" value="NB-ARC"/>
</dbReference>
<dbReference type="EMBL" id="JASCZI010030691">
    <property type="protein sequence ID" value="MED6124339.1"/>
    <property type="molecule type" value="Genomic_DNA"/>
</dbReference>
<dbReference type="Pfam" id="PF01582">
    <property type="entry name" value="TIR"/>
    <property type="match status" value="1"/>
</dbReference>
<dbReference type="Pfam" id="PF00931">
    <property type="entry name" value="NB-ARC"/>
    <property type="match status" value="1"/>
</dbReference>
<dbReference type="PANTHER" id="PTHR11017">
    <property type="entry name" value="LEUCINE-RICH REPEAT-CONTAINING PROTEIN"/>
    <property type="match status" value="1"/>
</dbReference>
<dbReference type="InterPro" id="IPR035897">
    <property type="entry name" value="Toll_tir_struct_dom_sf"/>
</dbReference>
<dbReference type="Proteomes" id="UP001341840">
    <property type="component" value="Unassembled WGS sequence"/>
</dbReference>
<sequence>MMYDVYISFEPHYPSHPFISLLSAALKRAGLHLFLDNYIKPKSKDLILSSVIKGSRVSIVVFTTDFASTTWSLKELEKIMECRSSKRQEVVPVFYEVDPLEVLNQSGHFGEALLDTLERTSTNQAKVLSYRTALKEAAAISPRFLANFRDRSKNIHSIVGHVTSLLDSTALFVAEHPVGVSSRVQDLIQLLDSKKSDGVLIMAIWGMGGIGKTTVAKALYNQISHNFDVRKFVPDIDERLEDFPRRC</sequence>
<dbReference type="PANTHER" id="PTHR11017:SF271">
    <property type="entry name" value="DISEASE RESISTANCE PROTEIN (TIR-NBS-LRR CLASS) FAMILY"/>
    <property type="match status" value="1"/>
</dbReference>
<dbReference type="SUPFAM" id="SSF52200">
    <property type="entry name" value="Toll/Interleukin receptor TIR domain"/>
    <property type="match status" value="1"/>
</dbReference>
<dbReference type="SUPFAM" id="SSF52540">
    <property type="entry name" value="P-loop containing nucleoside triphosphate hydrolases"/>
    <property type="match status" value="1"/>
</dbReference>
<organism evidence="2 3">
    <name type="scientific">Stylosanthes scabra</name>
    <dbReference type="NCBI Taxonomy" id="79078"/>
    <lineage>
        <taxon>Eukaryota</taxon>
        <taxon>Viridiplantae</taxon>
        <taxon>Streptophyta</taxon>
        <taxon>Embryophyta</taxon>
        <taxon>Tracheophyta</taxon>
        <taxon>Spermatophyta</taxon>
        <taxon>Magnoliopsida</taxon>
        <taxon>eudicotyledons</taxon>
        <taxon>Gunneridae</taxon>
        <taxon>Pentapetalae</taxon>
        <taxon>rosids</taxon>
        <taxon>fabids</taxon>
        <taxon>Fabales</taxon>
        <taxon>Fabaceae</taxon>
        <taxon>Papilionoideae</taxon>
        <taxon>50 kb inversion clade</taxon>
        <taxon>dalbergioids sensu lato</taxon>
        <taxon>Dalbergieae</taxon>
        <taxon>Pterocarpus clade</taxon>
        <taxon>Stylosanthes</taxon>
    </lineage>
</organism>
<evidence type="ECO:0000313" key="3">
    <source>
        <dbReference type="Proteomes" id="UP001341840"/>
    </source>
</evidence>
<dbReference type="PROSITE" id="PS50104">
    <property type="entry name" value="TIR"/>
    <property type="match status" value="1"/>
</dbReference>
<dbReference type="InterPro" id="IPR044974">
    <property type="entry name" value="Disease_R_plants"/>
</dbReference>
<dbReference type="InterPro" id="IPR000157">
    <property type="entry name" value="TIR_dom"/>
</dbReference>
<dbReference type="InterPro" id="IPR027417">
    <property type="entry name" value="P-loop_NTPase"/>
</dbReference>
<reference evidence="2 3" key="1">
    <citation type="journal article" date="2023" name="Plants (Basel)">
        <title>Bridging the Gap: Combining Genomics and Transcriptomics Approaches to Understand Stylosanthes scabra, an Orphan Legume from the Brazilian Caatinga.</title>
        <authorList>
            <person name="Ferreira-Neto J.R.C."/>
            <person name="da Silva M.D."/>
            <person name="Binneck E."/>
            <person name="de Melo N.F."/>
            <person name="da Silva R.H."/>
            <person name="de Melo A.L.T.M."/>
            <person name="Pandolfi V."/>
            <person name="Bustamante F.O."/>
            <person name="Brasileiro-Vidal A.C."/>
            <person name="Benko-Iseppon A.M."/>
        </authorList>
    </citation>
    <scope>NUCLEOTIDE SEQUENCE [LARGE SCALE GENOMIC DNA]</scope>
    <source>
        <tissue evidence="2">Leaves</tissue>
    </source>
</reference>
<protein>
    <recommendedName>
        <fullName evidence="1">TIR domain-containing protein</fullName>
    </recommendedName>
</protein>